<evidence type="ECO:0000313" key="14">
    <source>
        <dbReference type="Proteomes" id="UP000694920"/>
    </source>
</evidence>
<dbReference type="EC" id="3.4.-.-" evidence="12"/>
<feature type="transmembrane region" description="Helical" evidence="13">
    <location>
        <begin position="20"/>
        <end position="38"/>
    </location>
</feature>
<dbReference type="PANTHER" id="PTHR10514">
    <property type="entry name" value="ANGIOTENSIN-CONVERTING ENZYME"/>
    <property type="match status" value="1"/>
</dbReference>
<keyword evidence="12" id="KW-0378">Hydrolase</keyword>
<organism evidence="14 15">
    <name type="scientific">Cephus cinctus</name>
    <name type="common">Wheat stem sawfly</name>
    <dbReference type="NCBI Taxonomy" id="211228"/>
    <lineage>
        <taxon>Eukaryota</taxon>
        <taxon>Metazoa</taxon>
        <taxon>Ecdysozoa</taxon>
        <taxon>Arthropoda</taxon>
        <taxon>Hexapoda</taxon>
        <taxon>Insecta</taxon>
        <taxon>Pterygota</taxon>
        <taxon>Neoptera</taxon>
        <taxon>Endopterygota</taxon>
        <taxon>Hymenoptera</taxon>
        <taxon>Cephoidea</taxon>
        <taxon>Cephidae</taxon>
        <taxon>Cephus</taxon>
    </lineage>
</organism>
<protein>
    <recommendedName>
        <fullName evidence="12">Angiotensin-converting enzyme</fullName>
        <ecNumber evidence="12">3.4.-.-</ecNumber>
    </recommendedName>
</protein>
<keyword evidence="3 8" id="KW-1015">Disulfide bond</keyword>
<feature type="disulfide bond" evidence="8 11">
    <location>
        <begin position="557"/>
        <end position="575"/>
    </location>
</feature>
<dbReference type="GO" id="GO:0004180">
    <property type="term" value="F:carboxypeptidase activity"/>
    <property type="evidence" value="ECO:0007669"/>
    <property type="project" value="UniProtKB-KW"/>
</dbReference>
<keyword evidence="7 12" id="KW-0862">Zinc</keyword>
<feature type="active site" description="Proton acceptor 2" evidence="10">
    <location>
        <position position="403"/>
    </location>
</feature>
<evidence type="ECO:0000256" key="3">
    <source>
        <dbReference type="ARBA" id="ARBA00023157"/>
    </source>
</evidence>
<feature type="binding site" evidence="9">
    <location>
        <position position="406"/>
    </location>
    <ligand>
        <name>Zn(2+)</name>
        <dbReference type="ChEBI" id="CHEBI:29105"/>
        <label>2</label>
        <note>catalytic</note>
    </ligand>
</feature>
<keyword evidence="7 12" id="KW-0479">Metal-binding</keyword>
<keyword evidence="2" id="KW-0732">Signal</keyword>
<dbReference type="GO" id="GO:0008241">
    <property type="term" value="F:peptidyl-dipeptidase activity"/>
    <property type="evidence" value="ECO:0007669"/>
    <property type="project" value="InterPro"/>
</dbReference>
<evidence type="ECO:0000256" key="11">
    <source>
        <dbReference type="PROSITE-ProRule" id="PRU01355"/>
    </source>
</evidence>
<dbReference type="PANTHER" id="PTHR10514:SF40">
    <property type="entry name" value="ANGIOTENSIN-CONVERTING ENZYME"/>
    <property type="match status" value="1"/>
</dbReference>
<comment type="similarity">
    <text evidence="1 11 12">Belongs to the peptidase M2 family.</text>
</comment>
<evidence type="ECO:0000313" key="15">
    <source>
        <dbReference type="RefSeq" id="XP_015596207.1"/>
    </source>
</evidence>
<keyword evidence="12" id="KW-0482">Metalloprotease</keyword>
<feature type="binding site" evidence="6">
    <location>
        <position position="244"/>
    </location>
    <ligand>
        <name>chloride</name>
        <dbReference type="ChEBI" id="CHEBI:17996"/>
        <label>1</label>
    </ligand>
</feature>
<keyword evidence="13" id="KW-0812">Transmembrane</keyword>
<evidence type="ECO:0000256" key="5">
    <source>
        <dbReference type="PIRSR" id="PIRSR601548-10"/>
    </source>
</evidence>
<feature type="disulfide bond" evidence="8 11">
    <location>
        <begin position="371"/>
        <end position="389"/>
    </location>
</feature>
<evidence type="ECO:0000256" key="9">
    <source>
        <dbReference type="PIRSR" id="PIRSR601548-8"/>
    </source>
</evidence>
<dbReference type="GO" id="GO:0005886">
    <property type="term" value="C:plasma membrane"/>
    <property type="evidence" value="ECO:0007669"/>
    <property type="project" value="TreeGrafter"/>
</dbReference>
<evidence type="ECO:0000256" key="1">
    <source>
        <dbReference type="ARBA" id="ARBA00008139"/>
    </source>
</evidence>
<dbReference type="PROSITE" id="PS52011">
    <property type="entry name" value="PEPTIDASE_M2"/>
    <property type="match status" value="1"/>
</dbReference>
<evidence type="ECO:0000256" key="8">
    <source>
        <dbReference type="PIRSR" id="PIRSR601548-4"/>
    </source>
</evidence>
<feature type="glycosylation site" description="N-linked (GlcNAc...) asparagine" evidence="5">
    <location>
        <position position="89"/>
    </location>
</feature>
<feature type="binding site" evidence="9">
    <location>
        <position position="430"/>
    </location>
    <ligand>
        <name>Zn(2+)</name>
        <dbReference type="ChEBI" id="CHEBI:29105"/>
        <label>2</label>
        <note>catalytic</note>
    </ligand>
</feature>
<dbReference type="PRINTS" id="PR00791">
    <property type="entry name" value="PEPDIPTASEA"/>
</dbReference>
<evidence type="ECO:0000256" key="6">
    <source>
        <dbReference type="PIRSR" id="PIRSR601548-2"/>
    </source>
</evidence>
<dbReference type="CDD" id="cd06461">
    <property type="entry name" value="M2_ACE"/>
    <property type="match status" value="1"/>
</dbReference>
<evidence type="ECO:0000256" key="7">
    <source>
        <dbReference type="PIRSR" id="PIRSR601548-3"/>
    </source>
</evidence>
<evidence type="ECO:0000256" key="13">
    <source>
        <dbReference type="SAM" id="Phobius"/>
    </source>
</evidence>
<dbReference type="Proteomes" id="UP000694920">
    <property type="component" value="Unplaced"/>
</dbReference>
<feature type="glycosylation site" description="N-linked (GlcNAc...) asparagine; partial" evidence="5">
    <location>
        <position position="172"/>
    </location>
</feature>
<feature type="binding site" evidence="7">
    <location>
        <position position="402"/>
    </location>
    <ligand>
        <name>Zn(2+)</name>
        <dbReference type="ChEBI" id="CHEBI:29105"/>
        <label>1</label>
        <note>catalytic</note>
    </ligand>
</feature>
<gene>
    <name evidence="15" type="primary">LOC107268194</name>
</gene>
<dbReference type="KEGG" id="ccin:107268194"/>
<dbReference type="CTD" id="34808"/>
<feature type="binding site" evidence="7">
    <location>
        <position position="430"/>
    </location>
    <ligand>
        <name>Zn(2+)</name>
        <dbReference type="ChEBI" id="CHEBI:29105"/>
        <label>1</label>
        <note>catalytic</note>
    </ligand>
</feature>
<evidence type="ECO:0000256" key="10">
    <source>
        <dbReference type="PIRSR" id="PIRSR601548-9"/>
    </source>
</evidence>
<dbReference type="RefSeq" id="XP_015596207.1">
    <property type="nucleotide sequence ID" value="XM_015740721.2"/>
</dbReference>
<keyword evidence="4 5" id="KW-0325">Glycoprotein</keyword>
<dbReference type="InterPro" id="IPR001548">
    <property type="entry name" value="Peptidase_M2"/>
</dbReference>
<accession>A0AAJ7FKE6</accession>
<reference evidence="15" key="1">
    <citation type="submission" date="2025-08" db="UniProtKB">
        <authorList>
            <consortium name="RefSeq"/>
        </authorList>
    </citation>
    <scope>IDENTIFICATION</scope>
</reference>
<feature type="disulfide bond" evidence="8 11">
    <location>
        <begin position="169"/>
        <end position="177"/>
    </location>
</feature>
<feature type="binding site" evidence="6">
    <location>
        <position position="541"/>
    </location>
    <ligand>
        <name>chloride</name>
        <dbReference type="ChEBI" id="CHEBI:17996"/>
        <label>1</label>
    </ligand>
</feature>
<keyword evidence="13" id="KW-0472">Membrane</keyword>
<proteinExistence type="inferred from homology"/>
<dbReference type="Pfam" id="PF01401">
    <property type="entry name" value="Peptidase_M2"/>
    <property type="match status" value="1"/>
</dbReference>
<evidence type="ECO:0000256" key="2">
    <source>
        <dbReference type="ARBA" id="ARBA00022729"/>
    </source>
</evidence>
<name>A0AAJ7FKE6_CEPCN</name>
<dbReference type="GO" id="GO:0046872">
    <property type="term" value="F:metal ion binding"/>
    <property type="evidence" value="ECO:0007669"/>
    <property type="project" value="UniProtKB-KW"/>
</dbReference>
<dbReference type="GO" id="GO:0006508">
    <property type="term" value="P:proteolysis"/>
    <property type="evidence" value="ECO:0007669"/>
    <property type="project" value="UniProtKB-KW"/>
</dbReference>
<evidence type="ECO:0000256" key="4">
    <source>
        <dbReference type="ARBA" id="ARBA00023180"/>
    </source>
</evidence>
<keyword evidence="12" id="KW-0645">Protease</keyword>
<dbReference type="GO" id="GO:0008237">
    <property type="term" value="F:metallopeptidase activity"/>
    <property type="evidence" value="ECO:0007669"/>
    <property type="project" value="UniProtKB-KW"/>
</dbReference>
<feature type="binding site" evidence="7">
    <location>
        <position position="406"/>
    </location>
    <ligand>
        <name>Zn(2+)</name>
        <dbReference type="ChEBI" id="CHEBI:29105"/>
        <label>1</label>
        <note>catalytic</note>
    </ligand>
</feature>
<dbReference type="AlphaFoldDB" id="A0AAJ7FKE6"/>
<feature type="binding site" evidence="9">
    <location>
        <position position="402"/>
    </location>
    <ligand>
        <name>Zn(2+)</name>
        <dbReference type="ChEBI" id="CHEBI:29105"/>
        <label>2</label>
        <note>catalytic</note>
    </ligand>
</feature>
<keyword evidence="14" id="KW-1185">Reference proteome</keyword>
<dbReference type="SUPFAM" id="SSF55486">
    <property type="entry name" value="Metalloproteases ('zincins'), catalytic domain"/>
    <property type="match status" value="1"/>
</dbReference>
<comment type="cofactor">
    <cofactor evidence="12">
        <name>Zn(2+)</name>
        <dbReference type="ChEBI" id="CHEBI:29105"/>
    </cofactor>
    <text evidence="12">Binds 1 zinc ion per subunit.</text>
</comment>
<dbReference type="GeneID" id="107268194"/>
<dbReference type="Gene3D" id="1.10.1370.30">
    <property type="match status" value="1"/>
</dbReference>
<sequence>MEVLQRPVVVVIVNHSRRYLLLAMIVVFYLLSVVSGQLDLPPLPDETDRLVGRQSVDYQDYRNVLASLDFIGTTRCSNNVAYQWAYETNVNVNSQLDALEAQRKYAEFQNRAWQMINKLDLSKIRDPAVRRRLRYLSVVGPAALPPDQFDRYNRILNDLLTIYNSASICGYNDPFRCDLRLYPDLSRIMAQSHNWEELQYVWTEWRRRSGAPMRELYQQLVQLNNEAARLNNFTDAAEYWMFPYETYNFEMEIDDVWESIRPLYEELHAYVRRKLRDLYGPEKINPQAPLPSHILGNMYAQSWSNILDITLPYPGKRYLDVTQEMQEQGYTPLHMFQIAEEFYLSLNLSAMPPEFWYKSIFTDPEDVPLICEASAWDFCNRVDYRIKMCTKVTMKDLITVHHEMAHIEYFLQYSGLPREFRDGANPGFHEAVGEAVALSVATPRHLQTLGLANIFVEDPMTDINYLFTLAMDKLVSLPFSITMDRWRWDVFHGNVNREEWNCHWHRLRELYSGVKPPVLRSEDDFDPGAKYSIPANIPHIRNFVAGVLQFQLYRSLCQAAGQRFSDESRKPLHKCDFYRSPEAGRVLRKIMEKGSSRPWQETLQEATGESRLNGEALREYFRPLEDWLRAENLRTGEIVGWSNDGDYCKRSIETAGLQVYGSGFYNSAFSVLSSTTYATTASLLVLLHLLLSR</sequence>
<keyword evidence="12" id="KW-0121">Carboxypeptidase</keyword>
<keyword evidence="13" id="KW-1133">Transmembrane helix</keyword>
<evidence type="ECO:0000256" key="12">
    <source>
        <dbReference type="RuleBase" id="RU361144"/>
    </source>
</evidence>